<organism evidence="1 2">
    <name type="scientific">Kingdonia uniflora</name>
    <dbReference type="NCBI Taxonomy" id="39325"/>
    <lineage>
        <taxon>Eukaryota</taxon>
        <taxon>Viridiplantae</taxon>
        <taxon>Streptophyta</taxon>
        <taxon>Embryophyta</taxon>
        <taxon>Tracheophyta</taxon>
        <taxon>Spermatophyta</taxon>
        <taxon>Magnoliopsida</taxon>
        <taxon>Ranunculales</taxon>
        <taxon>Circaeasteraceae</taxon>
        <taxon>Kingdonia</taxon>
    </lineage>
</organism>
<gene>
    <name evidence="1" type="ORF">GIB67_038883</name>
</gene>
<evidence type="ECO:0000313" key="2">
    <source>
        <dbReference type="Proteomes" id="UP000541444"/>
    </source>
</evidence>
<reference evidence="1 2" key="1">
    <citation type="journal article" date="2020" name="IScience">
        <title>Genome Sequencing of the Endangered Kingdonia uniflora (Circaeasteraceae, Ranunculales) Reveals Potential Mechanisms of Evolutionary Specialization.</title>
        <authorList>
            <person name="Sun Y."/>
            <person name="Deng T."/>
            <person name="Zhang A."/>
            <person name="Moore M.J."/>
            <person name="Landis J.B."/>
            <person name="Lin N."/>
            <person name="Zhang H."/>
            <person name="Zhang X."/>
            <person name="Huang J."/>
            <person name="Zhang X."/>
            <person name="Sun H."/>
            <person name="Wang H."/>
        </authorList>
    </citation>
    <scope>NUCLEOTIDE SEQUENCE [LARGE SCALE GENOMIC DNA]</scope>
    <source>
        <strain evidence="1">TB1705</strain>
        <tissue evidence="1">Leaf</tissue>
    </source>
</reference>
<keyword evidence="2" id="KW-1185">Reference proteome</keyword>
<proteinExistence type="predicted"/>
<protein>
    <submittedName>
        <fullName evidence="1">Uncharacterized protein</fullName>
    </submittedName>
</protein>
<name>A0A7J7M2N2_9MAGN</name>
<dbReference type="EMBL" id="JACGCM010001804">
    <property type="protein sequence ID" value="KAF6149100.1"/>
    <property type="molecule type" value="Genomic_DNA"/>
</dbReference>
<sequence length="77" mass="9029">MKRRGSKNEDMVWVPSLYTVIIVRRRGQSFSWLRDMNCDLQDGLSLVRSWSHSCTGHCFAHSKKASCRVMLILWLRS</sequence>
<dbReference type="Proteomes" id="UP000541444">
    <property type="component" value="Unassembled WGS sequence"/>
</dbReference>
<dbReference type="AlphaFoldDB" id="A0A7J7M2N2"/>
<accession>A0A7J7M2N2</accession>
<comment type="caution">
    <text evidence="1">The sequence shown here is derived from an EMBL/GenBank/DDBJ whole genome shotgun (WGS) entry which is preliminary data.</text>
</comment>
<evidence type="ECO:0000313" key="1">
    <source>
        <dbReference type="EMBL" id="KAF6149100.1"/>
    </source>
</evidence>